<sequence length="431" mass="45362">MSAKSVAGLLLGAVMCAPVAAGYFNPALVQGIGSAQANPAFLAGPDRPGFACRILDAGVGFDNNSFTAGQFNRYSGAWLDDAVKTDILTSIPGAGLRLAAKGGASAVEFGWANLAAWLRTELHGRVTVPRELFELALEGNQLDRQYRVTQAEAIGFAFARAGLGVATALGANFAVGAGISYLYGLGCAELTSARAGLLTTAGEISADGRVGYRTAAGGSGWALNAGIAGWHDDWRFGLAAREIGSGITWNREVTEAAYSFDLEPGNAFAIRAERHFSHELASSPGARFVTRLPLRFELSLGRSFASWFSAGLVGGPRLRVADQPGAKTAALSPSGWDVRGVVEFLPLDWLPVSCHLGYDSETGGGVGGAIGLLLGRFFFAPRAEYRGLDPADTRDGLLFTGRGFDIGLSVSYEDRRRRAAPEELHIYYGGD</sequence>
<feature type="signal peptide" evidence="1">
    <location>
        <begin position="1"/>
        <end position="20"/>
    </location>
</feature>
<reference evidence="3" key="1">
    <citation type="journal article" date="2020" name="mSystems">
        <title>Genome- and Community-Level Interaction Insights into Carbon Utilization and Element Cycling Functions of Hydrothermarchaeota in Hydrothermal Sediment.</title>
        <authorList>
            <person name="Zhou Z."/>
            <person name="Liu Y."/>
            <person name="Xu W."/>
            <person name="Pan J."/>
            <person name="Luo Z.H."/>
            <person name="Li M."/>
        </authorList>
    </citation>
    <scope>NUCLEOTIDE SEQUENCE [LARGE SCALE GENOMIC DNA]</scope>
    <source>
        <strain evidence="3">SpSt-1182</strain>
    </source>
</reference>
<organism evidence="3">
    <name type="scientific">candidate division WOR-3 bacterium</name>
    <dbReference type="NCBI Taxonomy" id="2052148"/>
    <lineage>
        <taxon>Bacteria</taxon>
        <taxon>Bacteria division WOR-3</taxon>
    </lineage>
</organism>
<dbReference type="Pfam" id="PF18990">
    <property type="entry name" value="DUF5723"/>
    <property type="match status" value="1"/>
</dbReference>
<dbReference type="EMBL" id="DSBX01000205">
    <property type="protein sequence ID" value="HDQ99714.1"/>
    <property type="molecule type" value="Genomic_DNA"/>
</dbReference>
<evidence type="ECO:0000313" key="3">
    <source>
        <dbReference type="EMBL" id="HDQ99714.1"/>
    </source>
</evidence>
<evidence type="ECO:0000259" key="2">
    <source>
        <dbReference type="Pfam" id="PF18990"/>
    </source>
</evidence>
<accession>A0A7V0T5U7</accession>
<gene>
    <name evidence="3" type="ORF">ENN51_05475</name>
</gene>
<dbReference type="InterPro" id="IPR043781">
    <property type="entry name" value="DUF5723"/>
</dbReference>
<feature type="domain" description="DUF5723" evidence="2">
    <location>
        <begin position="58"/>
        <end position="377"/>
    </location>
</feature>
<comment type="caution">
    <text evidence="3">The sequence shown here is derived from an EMBL/GenBank/DDBJ whole genome shotgun (WGS) entry which is preliminary data.</text>
</comment>
<keyword evidence="1" id="KW-0732">Signal</keyword>
<evidence type="ECO:0000256" key="1">
    <source>
        <dbReference type="SAM" id="SignalP"/>
    </source>
</evidence>
<proteinExistence type="predicted"/>
<dbReference type="Proteomes" id="UP000885672">
    <property type="component" value="Unassembled WGS sequence"/>
</dbReference>
<name>A0A7V0T5U7_UNCW3</name>
<dbReference type="AlphaFoldDB" id="A0A7V0T5U7"/>
<feature type="chain" id="PRO_5031460747" description="DUF5723 domain-containing protein" evidence="1">
    <location>
        <begin position="21"/>
        <end position="431"/>
    </location>
</feature>
<protein>
    <recommendedName>
        <fullName evidence="2">DUF5723 domain-containing protein</fullName>
    </recommendedName>
</protein>